<protein>
    <recommendedName>
        <fullName evidence="4">Secreted protein</fullName>
    </recommendedName>
</protein>
<organism evidence="2 3">
    <name type="scientific">Rhodococcus aetherivorans</name>
    <dbReference type="NCBI Taxonomy" id="191292"/>
    <lineage>
        <taxon>Bacteria</taxon>
        <taxon>Bacillati</taxon>
        <taxon>Actinomycetota</taxon>
        <taxon>Actinomycetes</taxon>
        <taxon>Mycobacteriales</taxon>
        <taxon>Nocardiaceae</taxon>
        <taxon>Rhodococcus</taxon>
    </lineage>
</organism>
<sequence length="168" mass="17158">MGVGIGVAGTPSDEENQAMIDTSVAAAVSDQRAQLAAEQAEAAAALDDAKKQAAAASTAQRAADNAHAAADSRSAELDKREAALLPREADAAKSTFGNGMHLVGRDINPGTYRTAGGSYCYWERLSGTSGEFDDIITNDNVSGASVVTISSSDVAFKSNGCGTWTKIG</sequence>
<dbReference type="Proteomes" id="UP000325466">
    <property type="component" value="Unassembled WGS sequence"/>
</dbReference>
<feature type="region of interest" description="Disordered" evidence="1">
    <location>
        <begin position="50"/>
        <end position="78"/>
    </location>
</feature>
<feature type="compositionally biased region" description="Low complexity" evidence="1">
    <location>
        <begin position="50"/>
        <end position="72"/>
    </location>
</feature>
<gene>
    <name evidence="2" type="ORF">RAJCM14343_0539</name>
</gene>
<comment type="caution">
    <text evidence="2">The sequence shown here is derived from an EMBL/GenBank/DDBJ whole genome shotgun (WGS) entry which is preliminary data.</text>
</comment>
<name>A0ABQ0YFI7_9NOCA</name>
<proteinExistence type="predicted"/>
<reference evidence="2 3" key="1">
    <citation type="journal article" date="2018" name="Biodegradation">
        <title>1,4-Dioxane degradation characteristics of Rhodococcus aetherivorans JCM 14343.</title>
        <authorList>
            <person name="Inoue D."/>
            <person name="Tsunoda T."/>
            <person name="Yamamoto N."/>
            <person name="Ike M."/>
            <person name="Sei K."/>
        </authorList>
    </citation>
    <scope>NUCLEOTIDE SEQUENCE [LARGE SCALE GENOMIC DNA]</scope>
    <source>
        <strain evidence="2 3">JCM 14343</strain>
    </source>
</reference>
<evidence type="ECO:0000313" key="3">
    <source>
        <dbReference type="Proteomes" id="UP000325466"/>
    </source>
</evidence>
<keyword evidence="3" id="KW-1185">Reference proteome</keyword>
<evidence type="ECO:0000313" key="2">
    <source>
        <dbReference type="EMBL" id="GES35292.1"/>
    </source>
</evidence>
<evidence type="ECO:0000256" key="1">
    <source>
        <dbReference type="SAM" id="MobiDB-lite"/>
    </source>
</evidence>
<dbReference type="EMBL" id="BLAH01000017">
    <property type="protein sequence ID" value="GES35292.1"/>
    <property type="molecule type" value="Genomic_DNA"/>
</dbReference>
<evidence type="ECO:0008006" key="4">
    <source>
        <dbReference type="Google" id="ProtNLM"/>
    </source>
</evidence>
<accession>A0ABQ0YFI7</accession>